<dbReference type="AlphaFoldDB" id="A0A7D9LVY5"/>
<sequence>MSHSQMNDLKKQSTHWRVTCDFQAKPVDIYRDYSVARFKNFDVMTFEGGNVCKLMKYINVRGHQCAECTAGWYAYVNRESMHLDSTSTACQFTPGGGAVLSEDNFGLYSYTNKKFRCTSSPDATTNFWFGGY</sequence>
<evidence type="ECO:0000313" key="1">
    <source>
        <dbReference type="EMBL" id="CAB4038070.1"/>
    </source>
</evidence>
<protein>
    <submittedName>
        <fullName evidence="1">Uncharacterized protein</fullName>
    </submittedName>
</protein>
<accession>A0A7D9LVY5</accession>
<gene>
    <name evidence="1" type="ORF">PACLA_8A047041</name>
</gene>
<dbReference type="OrthoDB" id="5959805at2759"/>
<proteinExistence type="predicted"/>
<dbReference type="Proteomes" id="UP001152795">
    <property type="component" value="Unassembled WGS sequence"/>
</dbReference>
<dbReference type="EMBL" id="CACRXK020023766">
    <property type="protein sequence ID" value="CAB4038070.1"/>
    <property type="molecule type" value="Genomic_DNA"/>
</dbReference>
<reference evidence="1" key="1">
    <citation type="submission" date="2020-04" db="EMBL/GenBank/DDBJ databases">
        <authorList>
            <person name="Alioto T."/>
            <person name="Alioto T."/>
            <person name="Gomez Garrido J."/>
        </authorList>
    </citation>
    <scope>NUCLEOTIDE SEQUENCE</scope>
    <source>
        <strain evidence="1">A484AB</strain>
    </source>
</reference>
<comment type="caution">
    <text evidence="1">The sequence shown here is derived from an EMBL/GenBank/DDBJ whole genome shotgun (WGS) entry which is preliminary data.</text>
</comment>
<organism evidence="1 2">
    <name type="scientific">Paramuricea clavata</name>
    <name type="common">Red gorgonian</name>
    <name type="synonym">Violescent sea-whip</name>
    <dbReference type="NCBI Taxonomy" id="317549"/>
    <lineage>
        <taxon>Eukaryota</taxon>
        <taxon>Metazoa</taxon>
        <taxon>Cnidaria</taxon>
        <taxon>Anthozoa</taxon>
        <taxon>Octocorallia</taxon>
        <taxon>Malacalcyonacea</taxon>
        <taxon>Plexauridae</taxon>
        <taxon>Paramuricea</taxon>
    </lineage>
</organism>
<keyword evidence="2" id="KW-1185">Reference proteome</keyword>
<name>A0A7D9LVY5_PARCT</name>
<evidence type="ECO:0000313" key="2">
    <source>
        <dbReference type="Proteomes" id="UP001152795"/>
    </source>
</evidence>